<gene>
    <name evidence="1" type="ORF">SPARVUS_LOCUS9258529</name>
</gene>
<keyword evidence="2" id="KW-1185">Reference proteome</keyword>
<feature type="non-terminal residue" evidence="1">
    <location>
        <position position="1"/>
    </location>
</feature>
<evidence type="ECO:0000313" key="2">
    <source>
        <dbReference type="Proteomes" id="UP001162483"/>
    </source>
</evidence>
<dbReference type="EMBL" id="CATNWA010015175">
    <property type="protein sequence ID" value="CAI9580277.1"/>
    <property type="molecule type" value="Genomic_DNA"/>
</dbReference>
<protein>
    <submittedName>
        <fullName evidence="1">Uncharacterized protein</fullName>
    </submittedName>
</protein>
<proteinExistence type="predicted"/>
<name>A0ABN9E932_9NEOB</name>
<dbReference type="Proteomes" id="UP001162483">
    <property type="component" value="Unassembled WGS sequence"/>
</dbReference>
<reference evidence="1" key="1">
    <citation type="submission" date="2023-05" db="EMBL/GenBank/DDBJ databases">
        <authorList>
            <person name="Stuckert A."/>
        </authorList>
    </citation>
    <scope>NUCLEOTIDE SEQUENCE</scope>
</reference>
<comment type="caution">
    <text evidence="1">The sequence shown here is derived from an EMBL/GenBank/DDBJ whole genome shotgun (WGS) entry which is preliminary data.</text>
</comment>
<sequence length="90" mass="9970">NRFNPPEVFLSVARGKVSAPEASYTQEYTAAWLWDPSIAYLVLRSRDVPPAVSPAMSSGRCRHLSSGFRSLRRRDVRGGGTGGKFENDKK</sequence>
<evidence type="ECO:0000313" key="1">
    <source>
        <dbReference type="EMBL" id="CAI9580277.1"/>
    </source>
</evidence>
<accession>A0ABN9E932</accession>
<organism evidence="1 2">
    <name type="scientific">Staurois parvus</name>
    <dbReference type="NCBI Taxonomy" id="386267"/>
    <lineage>
        <taxon>Eukaryota</taxon>
        <taxon>Metazoa</taxon>
        <taxon>Chordata</taxon>
        <taxon>Craniata</taxon>
        <taxon>Vertebrata</taxon>
        <taxon>Euteleostomi</taxon>
        <taxon>Amphibia</taxon>
        <taxon>Batrachia</taxon>
        <taxon>Anura</taxon>
        <taxon>Neobatrachia</taxon>
        <taxon>Ranoidea</taxon>
        <taxon>Ranidae</taxon>
        <taxon>Staurois</taxon>
    </lineage>
</organism>